<keyword evidence="2" id="KW-1185">Reference proteome</keyword>
<gene>
    <name evidence="1" type="ORF">BXZ70DRAFT_911624</name>
</gene>
<accession>A0A8K0UCG0</accession>
<dbReference type="OrthoDB" id="10650339at2759"/>
<comment type="caution">
    <text evidence="1">The sequence shown here is derived from an EMBL/GenBank/DDBJ whole genome shotgun (WGS) entry which is preliminary data.</text>
</comment>
<evidence type="ECO:0000313" key="1">
    <source>
        <dbReference type="EMBL" id="KAH8072622.1"/>
    </source>
</evidence>
<evidence type="ECO:0000313" key="2">
    <source>
        <dbReference type="Proteomes" id="UP000813824"/>
    </source>
</evidence>
<dbReference type="EMBL" id="JAEVFJ010000076">
    <property type="protein sequence ID" value="KAH8072622.1"/>
    <property type="molecule type" value="Genomic_DNA"/>
</dbReference>
<proteinExistence type="predicted"/>
<protein>
    <submittedName>
        <fullName evidence="1">Uncharacterized protein</fullName>
    </submittedName>
</protein>
<dbReference type="Proteomes" id="UP000813824">
    <property type="component" value="Unassembled WGS sequence"/>
</dbReference>
<name>A0A8K0UCG0_9AGAR</name>
<reference evidence="1" key="1">
    <citation type="journal article" date="2021" name="New Phytol.">
        <title>Evolutionary innovations through gain and loss of genes in the ectomycorrhizal Boletales.</title>
        <authorList>
            <person name="Wu G."/>
            <person name="Miyauchi S."/>
            <person name="Morin E."/>
            <person name="Kuo A."/>
            <person name="Drula E."/>
            <person name="Varga T."/>
            <person name="Kohler A."/>
            <person name="Feng B."/>
            <person name="Cao Y."/>
            <person name="Lipzen A."/>
            <person name="Daum C."/>
            <person name="Hundley H."/>
            <person name="Pangilinan J."/>
            <person name="Johnson J."/>
            <person name="Barry K."/>
            <person name="LaButti K."/>
            <person name="Ng V."/>
            <person name="Ahrendt S."/>
            <person name="Min B."/>
            <person name="Choi I.G."/>
            <person name="Park H."/>
            <person name="Plett J.M."/>
            <person name="Magnuson J."/>
            <person name="Spatafora J.W."/>
            <person name="Nagy L.G."/>
            <person name="Henrissat B."/>
            <person name="Grigoriev I.V."/>
            <person name="Yang Z.L."/>
            <person name="Xu J."/>
            <person name="Martin F.M."/>
        </authorList>
    </citation>
    <scope>NUCLEOTIDE SEQUENCE</scope>
    <source>
        <strain evidence="1">KKN 215</strain>
    </source>
</reference>
<sequence>MTVRMDLMRLTGQDSELTVFGDDLEIVALTGEDRDPEWMDLEPGEMYQRVRAAQATVQRWLAKAKRAHEDNIRRQGAQEILDLWVGASQSEAIYRHKVIPNPALLQELQDLESVSNGPLNSDHPNFLRNKINWASQPGTHYFINAEDDTLVLACCIRPWEAMEQHEHDHIQKNLLVTTLWAKALNIVKSNGWLPSLGSLLNELWKLYGLISSINTRALSLVTVLVAHRLLVLASFTLGQLVIMSVESSEVESRFPWEYLAILDFLSQIAAYSHGLAGA</sequence>
<organism evidence="1 2">
    <name type="scientific">Cristinia sonorae</name>
    <dbReference type="NCBI Taxonomy" id="1940300"/>
    <lineage>
        <taxon>Eukaryota</taxon>
        <taxon>Fungi</taxon>
        <taxon>Dikarya</taxon>
        <taxon>Basidiomycota</taxon>
        <taxon>Agaricomycotina</taxon>
        <taxon>Agaricomycetes</taxon>
        <taxon>Agaricomycetidae</taxon>
        <taxon>Agaricales</taxon>
        <taxon>Pleurotineae</taxon>
        <taxon>Stephanosporaceae</taxon>
        <taxon>Cristinia</taxon>
    </lineage>
</organism>
<dbReference type="AlphaFoldDB" id="A0A8K0UCG0"/>